<evidence type="ECO:0000313" key="2">
    <source>
        <dbReference type="EMBL" id="ABN70157.1"/>
    </source>
</evidence>
<organism evidence="2 3">
    <name type="scientific">Staphylothermus marinus (strain ATCC 43588 / DSM 3639 / JCM 9404 / F1)</name>
    <dbReference type="NCBI Taxonomy" id="399550"/>
    <lineage>
        <taxon>Archaea</taxon>
        <taxon>Thermoproteota</taxon>
        <taxon>Thermoprotei</taxon>
        <taxon>Desulfurococcales</taxon>
        <taxon>Desulfurococcaceae</taxon>
        <taxon>Staphylothermus</taxon>
    </lineage>
</organism>
<protein>
    <submittedName>
        <fullName evidence="2">Uncharacterized protein</fullName>
    </submittedName>
</protein>
<dbReference type="EMBL" id="CP000575">
    <property type="protein sequence ID" value="ABN70157.1"/>
    <property type="molecule type" value="Genomic_DNA"/>
</dbReference>
<dbReference type="AlphaFoldDB" id="A3DNE7"/>
<reference evidence="2 3" key="2">
    <citation type="journal article" date="2009" name="Stand. Genomic Sci.">
        <title>Complete genome sequence of Staphylothermus marinus Stetter and Fiala 1986 type strain F1.</title>
        <authorList>
            <person name="Anderson I.J."/>
            <person name="Sun H."/>
            <person name="Lapidus A."/>
            <person name="Copeland A."/>
            <person name="Glavina Del Rio T."/>
            <person name="Tice H."/>
            <person name="Dalin E."/>
            <person name="Lucas S."/>
            <person name="Barry K."/>
            <person name="Land M."/>
            <person name="Richardson P."/>
            <person name="Huber H."/>
            <person name="Kyrpides N.C."/>
        </authorList>
    </citation>
    <scope>NUCLEOTIDE SEQUENCE [LARGE SCALE GENOMIC DNA]</scope>
    <source>
        <strain evidence="3">ATCC 43588 / DSM 3639 / JCM 9404 / F1</strain>
    </source>
</reference>
<dbReference type="KEGG" id="smr:Smar_1059"/>
<dbReference type="Proteomes" id="UP000000254">
    <property type="component" value="Chromosome"/>
</dbReference>
<keyword evidence="3" id="KW-1185">Reference proteome</keyword>
<keyword evidence="1" id="KW-0812">Transmembrane</keyword>
<dbReference type="GeneID" id="4906747"/>
<evidence type="ECO:0000256" key="1">
    <source>
        <dbReference type="SAM" id="Phobius"/>
    </source>
</evidence>
<reference evidence="3" key="1">
    <citation type="journal article" date="2009" name="BMC Genomics">
        <title>The complete genome sequence of Staphylothermus marinus reveals differences in sulfur metabolism among heterotrophic Crenarchaeota.</title>
        <authorList>
            <person name="Anderson I.J."/>
            <person name="Dharmarajan L."/>
            <person name="Rodriguez J."/>
            <person name="Hooper S."/>
            <person name="Porat I."/>
            <person name="Ulrich L.E."/>
            <person name="Elkins J.G."/>
            <person name="Mavromatis K."/>
            <person name="Sun H."/>
            <person name="Land M."/>
            <person name="Lapidus A."/>
            <person name="Lucas S."/>
            <person name="Barry K."/>
            <person name="Huber H."/>
            <person name="Zhulin I.B."/>
            <person name="Whitman W.B."/>
            <person name="Mukhopadhyay B."/>
            <person name="Woese C."/>
            <person name="Bristow J."/>
            <person name="Kyrpides N."/>
        </authorList>
    </citation>
    <scope>NUCLEOTIDE SEQUENCE [LARGE SCALE GENOMIC DNA]</scope>
    <source>
        <strain evidence="3">ATCC 43588 / DSM 3639 / JCM 9404 / F1</strain>
    </source>
</reference>
<dbReference type="RefSeq" id="WP_011839348.1">
    <property type="nucleotide sequence ID" value="NC_009033.1"/>
</dbReference>
<keyword evidence="1" id="KW-1133">Transmembrane helix</keyword>
<name>A3DNE7_STAMF</name>
<gene>
    <name evidence="2" type="ordered locus">Smar_1059</name>
</gene>
<feature type="transmembrane region" description="Helical" evidence="1">
    <location>
        <begin position="78"/>
        <end position="99"/>
    </location>
</feature>
<sequence length="101" mass="11244">MSLAKASIIYELEKILRKVRRGITNIREPLSRIGAEIIVSPSIVGAKIEEAILRSADRFAEKINSVQKSIEESLVMSSLYIGFLMTMTIIVATVILYVIGY</sequence>
<evidence type="ECO:0000313" key="3">
    <source>
        <dbReference type="Proteomes" id="UP000000254"/>
    </source>
</evidence>
<accession>A3DNE7</accession>
<keyword evidence="1" id="KW-0472">Membrane</keyword>
<dbReference type="STRING" id="399550.Smar_1059"/>
<proteinExistence type="predicted"/>
<dbReference type="HOGENOM" id="CLU_2285164_0_0_2"/>